<reference evidence="8 9" key="1">
    <citation type="submission" date="2019-06" db="EMBL/GenBank/DDBJ databases">
        <title>Draft genome sequence of the filamentous fungus Phialemoniopsis curvata isolated from diesel fuel.</title>
        <authorList>
            <person name="Varaljay V.A."/>
            <person name="Lyon W.J."/>
            <person name="Crouch A.L."/>
            <person name="Drake C.E."/>
            <person name="Hollomon J.M."/>
            <person name="Nadeau L.J."/>
            <person name="Nunn H.S."/>
            <person name="Stevenson B.S."/>
            <person name="Bojanowski C.L."/>
            <person name="Crookes-Goodson W.J."/>
        </authorList>
    </citation>
    <scope>NUCLEOTIDE SEQUENCE [LARGE SCALE GENOMIC DNA]</scope>
    <source>
        <strain evidence="8 9">D216</strain>
    </source>
</reference>
<dbReference type="AlphaFoldDB" id="A0A507AKQ6"/>
<keyword evidence="2" id="KW-0813">Transport</keyword>
<dbReference type="GeneID" id="41978607"/>
<evidence type="ECO:0000256" key="6">
    <source>
        <dbReference type="SAM" id="MobiDB-lite"/>
    </source>
</evidence>
<feature type="region of interest" description="Disordered" evidence="6">
    <location>
        <begin position="1"/>
        <end position="49"/>
    </location>
</feature>
<dbReference type="RefSeq" id="XP_030988647.1">
    <property type="nucleotide sequence ID" value="XM_031133858.1"/>
</dbReference>
<dbReference type="PANTHER" id="PTHR23501:SF195">
    <property type="entry name" value="PEP5"/>
    <property type="match status" value="1"/>
</dbReference>
<dbReference type="PANTHER" id="PTHR23501">
    <property type="entry name" value="MAJOR FACILITATOR SUPERFAMILY"/>
    <property type="match status" value="1"/>
</dbReference>
<feature type="transmembrane region" description="Helical" evidence="7">
    <location>
        <begin position="194"/>
        <end position="214"/>
    </location>
</feature>
<keyword evidence="4 7" id="KW-1133">Transmembrane helix</keyword>
<gene>
    <name evidence="8" type="ORF">E0L32_011160</name>
</gene>
<dbReference type="SUPFAM" id="SSF103473">
    <property type="entry name" value="MFS general substrate transporter"/>
    <property type="match status" value="1"/>
</dbReference>
<accession>A0A507AKQ6</accession>
<evidence type="ECO:0000313" key="9">
    <source>
        <dbReference type="Proteomes" id="UP000319257"/>
    </source>
</evidence>
<feature type="transmembrane region" description="Helical" evidence="7">
    <location>
        <begin position="297"/>
        <end position="316"/>
    </location>
</feature>
<protein>
    <recommendedName>
        <fullName evidence="10">Major facilitator superfamily (MFS) profile domain-containing protein</fullName>
    </recommendedName>
</protein>
<feature type="transmembrane region" description="Helical" evidence="7">
    <location>
        <begin position="266"/>
        <end position="285"/>
    </location>
</feature>
<evidence type="ECO:0000256" key="4">
    <source>
        <dbReference type="ARBA" id="ARBA00022989"/>
    </source>
</evidence>
<evidence type="ECO:0000256" key="3">
    <source>
        <dbReference type="ARBA" id="ARBA00022692"/>
    </source>
</evidence>
<dbReference type="Proteomes" id="UP000319257">
    <property type="component" value="Unassembled WGS sequence"/>
</dbReference>
<feature type="transmembrane region" description="Helical" evidence="7">
    <location>
        <begin position="63"/>
        <end position="81"/>
    </location>
</feature>
<feature type="transmembrane region" description="Helical" evidence="7">
    <location>
        <begin position="566"/>
        <end position="586"/>
    </location>
</feature>
<feature type="transmembrane region" description="Helical" evidence="7">
    <location>
        <begin position="162"/>
        <end position="182"/>
    </location>
</feature>
<dbReference type="InterPro" id="IPR036259">
    <property type="entry name" value="MFS_trans_sf"/>
</dbReference>
<dbReference type="OrthoDB" id="4161376at2759"/>
<evidence type="ECO:0000256" key="2">
    <source>
        <dbReference type="ARBA" id="ARBA00022448"/>
    </source>
</evidence>
<feature type="transmembrane region" description="Helical" evidence="7">
    <location>
        <begin position="101"/>
        <end position="125"/>
    </location>
</feature>
<evidence type="ECO:0000313" key="8">
    <source>
        <dbReference type="EMBL" id="TPX06936.1"/>
    </source>
</evidence>
<keyword evidence="3 7" id="KW-0812">Transmembrane</keyword>
<feature type="transmembrane region" description="Helical" evidence="7">
    <location>
        <begin position="226"/>
        <end position="246"/>
    </location>
</feature>
<evidence type="ECO:0000256" key="1">
    <source>
        <dbReference type="ARBA" id="ARBA00004141"/>
    </source>
</evidence>
<dbReference type="EMBL" id="SKBQ01000099">
    <property type="protein sequence ID" value="TPX06936.1"/>
    <property type="molecule type" value="Genomic_DNA"/>
</dbReference>
<feature type="transmembrane region" description="Helical" evidence="7">
    <location>
        <begin position="436"/>
        <end position="457"/>
    </location>
</feature>
<name>A0A507AKQ6_9PEZI</name>
<dbReference type="GO" id="GO:0022857">
    <property type="term" value="F:transmembrane transporter activity"/>
    <property type="evidence" value="ECO:0007669"/>
    <property type="project" value="InterPro"/>
</dbReference>
<proteinExistence type="predicted"/>
<dbReference type="InParanoid" id="A0A507AKQ6"/>
<organism evidence="8 9">
    <name type="scientific">Thyridium curvatum</name>
    <dbReference type="NCBI Taxonomy" id="1093900"/>
    <lineage>
        <taxon>Eukaryota</taxon>
        <taxon>Fungi</taxon>
        <taxon>Dikarya</taxon>
        <taxon>Ascomycota</taxon>
        <taxon>Pezizomycotina</taxon>
        <taxon>Sordariomycetes</taxon>
        <taxon>Sordariomycetidae</taxon>
        <taxon>Thyridiales</taxon>
        <taxon>Thyridiaceae</taxon>
        <taxon>Thyridium</taxon>
    </lineage>
</organism>
<feature type="compositionally biased region" description="Basic and acidic residues" evidence="6">
    <location>
        <begin position="8"/>
        <end position="44"/>
    </location>
</feature>
<feature type="transmembrane region" description="Helical" evidence="7">
    <location>
        <begin position="469"/>
        <end position="491"/>
    </location>
</feature>
<comment type="caution">
    <text evidence="8">The sequence shown here is derived from an EMBL/GenBank/DDBJ whole genome shotgun (WGS) entry which is preliminary data.</text>
</comment>
<feature type="transmembrane region" description="Helical" evidence="7">
    <location>
        <begin position="137"/>
        <end position="156"/>
    </location>
</feature>
<keyword evidence="9" id="KW-1185">Reference proteome</keyword>
<evidence type="ECO:0000256" key="7">
    <source>
        <dbReference type="SAM" id="Phobius"/>
    </source>
</evidence>
<evidence type="ECO:0008006" key="10">
    <source>
        <dbReference type="Google" id="ProtNLM"/>
    </source>
</evidence>
<dbReference type="Gene3D" id="1.20.1250.20">
    <property type="entry name" value="MFS general substrate transporter like domains"/>
    <property type="match status" value="1"/>
</dbReference>
<evidence type="ECO:0000256" key="5">
    <source>
        <dbReference type="ARBA" id="ARBA00023136"/>
    </source>
</evidence>
<comment type="subcellular location">
    <subcellularLocation>
        <location evidence="1">Membrane</location>
        <topology evidence="1">Multi-pass membrane protein</topology>
    </subcellularLocation>
</comment>
<dbReference type="Pfam" id="PF06609">
    <property type="entry name" value="TRI12"/>
    <property type="match status" value="1"/>
</dbReference>
<dbReference type="GO" id="GO:0005886">
    <property type="term" value="C:plasma membrane"/>
    <property type="evidence" value="ECO:0007669"/>
    <property type="project" value="TreeGrafter"/>
</dbReference>
<keyword evidence="5 7" id="KW-0472">Membrane</keyword>
<sequence length="609" mass="64798">MATNTEAAHADTQPKQHGAAEIEHPGESEPRTESEKINDSEKGEAPAAYIPQSDEDYDVTFKTWIVVSILSASYGISFWIVPSLSACGAKVAADLGDPTGAAWFVAIYLMMITIAFMVCGGKLNSSPPGPDLFGRRWFIVGGNVLLFVGFFVGGAAKNVNAMYAAMAIIGFGAGNAQLAAFALPELLPNKWRHIAIVIADIGVFVAVVIGPIGGRYSAVNGDAWRWLFYAPGILSAFSFGGLYMYYFPPAHPRGLPFKQALRELDYGGAFLFIAATILTLTGVNYTTFLPSNNPRVVGLLVSGLVVLLIFAVYETFVPLKQPLTPPRVFTRDHGRELTAPFIAAFVTTMYVRTLLYPSYHQKSPRFSSPSPSSPPPPPALPQPWVLDLIHPPVFGGFLLSALGSKIGHWRWTLTASVSIMVVFGALLALGTPTRKGLMIALVFINQIGFGWAQYLTIAFVQFGTDQVELGIAGGLAGVARFAGGAVAVAVYTSILTNVQTQEAAKVIPPAVIAAGLPESSVAALMQALPLGAAALAKVPGITNDIAAAAGAAFQQSYVVGLRTTSLSALAFGVIAIIACICCQDIGKKMNNKIEIYLENDVHADRNKYH</sequence>
<feature type="transmembrane region" description="Helical" evidence="7">
    <location>
        <begin position="411"/>
        <end position="430"/>
    </location>
</feature>
<dbReference type="InterPro" id="IPR010573">
    <property type="entry name" value="MFS_Str1/Tri12-like"/>
</dbReference>